<dbReference type="EMBL" id="CP030840">
    <property type="protein sequence ID" value="AXC13560.1"/>
    <property type="molecule type" value="Genomic_DNA"/>
</dbReference>
<organism evidence="2 3">
    <name type="scientific">Acidisarcina polymorpha</name>
    <dbReference type="NCBI Taxonomy" id="2211140"/>
    <lineage>
        <taxon>Bacteria</taxon>
        <taxon>Pseudomonadati</taxon>
        <taxon>Acidobacteriota</taxon>
        <taxon>Terriglobia</taxon>
        <taxon>Terriglobales</taxon>
        <taxon>Acidobacteriaceae</taxon>
        <taxon>Acidisarcina</taxon>
    </lineage>
</organism>
<dbReference type="Proteomes" id="UP000253606">
    <property type="component" value="Chromosome"/>
</dbReference>
<reference evidence="2 3" key="1">
    <citation type="journal article" date="2018" name="Front. Microbiol.">
        <title>Hydrolytic Capabilities as a Key to Environmental Success: Chitinolytic and Cellulolytic Acidobacteria From Acidic Sub-arctic Soils and Boreal Peatlands.</title>
        <authorList>
            <person name="Belova S.E."/>
            <person name="Ravin N.V."/>
            <person name="Pankratov T.A."/>
            <person name="Rakitin A.L."/>
            <person name="Ivanova A.A."/>
            <person name="Beletsky A.V."/>
            <person name="Mardanov A.V."/>
            <person name="Sinninghe Damste J.S."/>
            <person name="Dedysh S.N."/>
        </authorList>
    </citation>
    <scope>NUCLEOTIDE SEQUENCE [LARGE SCALE GENOMIC DNA]</scope>
    <source>
        <strain evidence="2 3">SBC82</strain>
    </source>
</reference>
<name>A0A2Z5G3E2_9BACT</name>
<keyword evidence="3" id="KW-1185">Reference proteome</keyword>
<proteinExistence type="predicted"/>
<evidence type="ECO:0000256" key="1">
    <source>
        <dbReference type="SAM" id="MobiDB-lite"/>
    </source>
</evidence>
<feature type="compositionally biased region" description="Polar residues" evidence="1">
    <location>
        <begin position="22"/>
        <end position="43"/>
    </location>
</feature>
<dbReference type="RefSeq" id="WP_275066491.1">
    <property type="nucleotide sequence ID" value="NZ_CP030840.1"/>
</dbReference>
<sequence length="43" mass="4397">MVEATAVEPRGRITHGGRSHGNAGQVTATNLSPLTFNMDGSSA</sequence>
<accession>A0A2Z5G3E2</accession>
<dbReference type="AlphaFoldDB" id="A0A2Z5G3E2"/>
<evidence type="ECO:0000313" key="3">
    <source>
        <dbReference type="Proteomes" id="UP000253606"/>
    </source>
</evidence>
<dbReference type="KEGG" id="abas:ACPOL_4285"/>
<feature type="region of interest" description="Disordered" evidence="1">
    <location>
        <begin position="1"/>
        <end position="43"/>
    </location>
</feature>
<protein>
    <submittedName>
        <fullName evidence="2">Uncharacterized protein</fullName>
    </submittedName>
</protein>
<evidence type="ECO:0000313" key="2">
    <source>
        <dbReference type="EMBL" id="AXC13560.1"/>
    </source>
</evidence>
<gene>
    <name evidence="2" type="ORF">ACPOL_4285</name>
</gene>